<comment type="function">
    <text evidence="9">The M ring may be actively involved in energy transduction.</text>
</comment>
<gene>
    <name evidence="14" type="ORF">HLI_01695</name>
</gene>
<keyword evidence="8 9" id="KW-0975">Bacterial flagellum</keyword>
<feature type="domain" description="Flagellar M-ring C-terminal" evidence="13">
    <location>
        <begin position="258"/>
        <end position="402"/>
    </location>
</feature>
<dbReference type="InterPro" id="IPR006182">
    <property type="entry name" value="FliF_N_dom"/>
</dbReference>
<comment type="similarity">
    <text evidence="3 9">Belongs to the FliF family.</text>
</comment>
<keyword evidence="14" id="KW-0966">Cell projection</keyword>
<evidence type="ECO:0000256" key="7">
    <source>
        <dbReference type="ARBA" id="ARBA00023136"/>
    </source>
</evidence>
<organism evidence="14 15">
    <name type="scientific">Halobacillus litoralis</name>
    <dbReference type="NCBI Taxonomy" id="45668"/>
    <lineage>
        <taxon>Bacteria</taxon>
        <taxon>Bacillati</taxon>
        <taxon>Bacillota</taxon>
        <taxon>Bacilli</taxon>
        <taxon>Bacillales</taxon>
        <taxon>Bacillaceae</taxon>
        <taxon>Halobacillus</taxon>
    </lineage>
</organism>
<feature type="transmembrane region" description="Helical" evidence="11">
    <location>
        <begin position="447"/>
        <end position="468"/>
    </location>
</feature>
<dbReference type="EMBL" id="CP026118">
    <property type="protein sequence ID" value="QAS51001.1"/>
    <property type="molecule type" value="Genomic_DNA"/>
</dbReference>
<evidence type="ECO:0000256" key="8">
    <source>
        <dbReference type="ARBA" id="ARBA00023143"/>
    </source>
</evidence>
<comment type="subcellular location">
    <subcellularLocation>
        <location evidence="1 9">Bacterial flagellum basal body</location>
    </subcellularLocation>
    <subcellularLocation>
        <location evidence="2">Cell membrane</location>
        <topology evidence="2">Multi-pass membrane protein</topology>
    </subcellularLocation>
</comment>
<feature type="domain" description="Flagellar M-ring N-terminal" evidence="12">
    <location>
        <begin position="47"/>
        <end position="220"/>
    </location>
</feature>
<evidence type="ECO:0000313" key="14">
    <source>
        <dbReference type="EMBL" id="QAS51001.1"/>
    </source>
</evidence>
<evidence type="ECO:0000259" key="12">
    <source>
        <dbReference type="Pfam" id="PF01514"/>
    </source>
</evidence>
<dbReference type="PRINTS" id="PR01009">
    <property type="entry name" value="FLGMRINGFLIF"/>
</dbReference>
<evidence type="ECO:0000256" key="6">
    <source>
        <dbReference type="ARBA" id="ARBA00022989"/>
    </source>
</evidence>
<dbReference type="InterPro" id="IPR013556">
    <property type="entry name" value="Flag_M-ring_C"/>
</dbReference>
<name>A0A410M8H4_9BACI</name>
<evidence type="ECO:0000256" key="2">
    <source>
        <dbReference type="ARBA" id="ARBA00004651"/>
    </source>
</evidence>
<dbReference type="PANTHER" id="PTHR30046">
    <property type="entry name" value="FLAGELLAR M-RING PROTEIN"/>
    <property type="match status" value="1"/>
</dbReference>
<evidence type="ECO:0000256" key="4">
    <source>
        <dbReference type="ARBA" id="ARBA00022475"/>
    </source>
</evidence>
<feature type="region of interest" description="Disordered" evidence="10">
    <location>
        <begin position="486"/>
        <end position="516"/>
    </location>
</feature>
<evidence type="ECO:0000256" key="11">
    <source>
        <dbReference type="SAM" id="Phobius"/>
    </source>
</evidence>
<dbReference type="PIRSF" id="PIRSF004862">
    <property type="entry name" value="FliF"/>
    <property type="match status" value="1"/>
</dbReference>
<evidence type="ECO:0000256" key="10">
    <source>
        <dbReference type="SAM" id="MobiDB-lite"/>
    </source>
</evidence>
<dbReference type="AlphaFoldDB" id="A0A410M8H4"/>
<sequence length="533" mass="59573">MKEKISLYKEKIITFWKERKKSQKGLIIGTALAIILIISLTGIFASGSKMVPLYRDLTLQEIGQIKTELDAKGITYELDQGGTTILVPETQAEGLLVDLAAAGLPNSGSIDYGFFSDNTSWGMTDNEFDVIKLDAMQTELADLMKGIGGIQDAKVMINMPEEQIFASESGQEASASVVLDVQPGHQIENKQVEALYNLASKSVPNLSKDNIVIMDQNFNYFDINDSPSTGGENAYTYQQNVKQDIERDIKQRLQRMLGMMIGQQKVIATVTADIDFTKEQRVEELVEPVDPDTMEGLPVSVERIEETYEGGIPEGGVPGAGDEDIANYPAGENGSDGDYEMNRETINNEFNRIKKNIEESPYKVRDLGIQVAVDNTKGTTEDGEVEYLTAAEQQTVEESIQSIVDSMITTSINGDYGEVNPEEKASIVFQEFNGKADFPDSDPGIPLWMYIVGGLLAFIIAVLVWMLFRRRGNEEDDYVMYEERIQETPEPREVPEIEEKEDESTHKRKQLEKMAKEKPEDFAKLLRSWIAED</sequence>
<evidence type="ECO:0000313" key="15">
    <source>
        <dbReference type="Proteomes" id="UP000287756"/>
    </source>
</evidence>
<dbReference type="Pfam" id="PF01514">
    <property type="entry name" value="YscJ_FliF"/>
    <property type="match status" value="1"/>
</dbReference>
<evidence type="ECO:0000259" key="13">
    <source>
        <dbReference type="Pfam" id="PF08345"/>
    </source>
</evidence>
<feature type="transmembrane region" description="Helical" evidence="11">
    <location>
        <begin position="25"/>
        <end position="45"/>
    </location>
</feature>
<dbReference type="GO" id="GO:0005886">
    <property type="term" value="C:plasma membrane"/>
    <property type="evidence" value="ECO:0007669"/>
    <property type="project" value="UniProtKB-SubCell"/>
</dbReference>
<evidence type="ECO:0000256" key="3">
    <source>
        <dbReference type="ARBA" id="ARBA00007971"/>
    </source>
</evidence>
<dbReference type="Gene3D" id="3.30.300.30">
    <property type="match status" value="1"/>
</dbReference>
<keyword evidence="14" id="KW-0282">Flagellum</keyword>
<keyword evidence="4" id="KW-1003">Cell membrane</keyword>
<dbReference type="RefSeq" id="WP_128522765.1">
    <property type="nucleotide sequence ID" value="NZ_CANLVY010000004.1"/>
</dbReference>
<dbReference type="InterPro" id="IPR045851">
    <property type="entry name" value="AMP-bd_C_sf"/>
</dbReference>
<keyword evidence="14" id="KW-0969">Cilium</keyword>
<dbReference type="Pfam" id="PF08345">
    <property type="entry name" value="YscJ_FliF_C"/>
    <property type="match status" value="1"/>
</dbReference>
<dbReference type="KEGG" id="hli:HLI_01695"/>
<reference evidence="14 15" key="1">
    <citation type="submission" date="2018-01" db="EMBL/GenBank/DDBJ databases">
        <title>The whole genome sequencing and assembly of Halobacillus litoralis ERB031 strain.</title>
        <authorList>
            <person name="Lee S.-J."/>
            <person name="Park M.-K."/>
            <person name="Kim J.-Y."/>
            <person name="Lee Y.-J."/>
            <person name="Yi H."/>
            <person name="Bahn Y.-S."/>
            <person name="Kim J.F."/>
            <person name="Lee D.-W."/>
        </authorList>
    </citation>
    <scope>NUCLEOTIDE SEQUENCE [LARGE SCALE GENOMIC DNA]</scope>
    <source>
        <strain evidence="14 15">ERB 031</strain>
    </source>
</reference>
<dbReference type="GO" id="GO:0003774">
    <property type="term" value="F:cytoskeletal motor activity"/>
    <property type="evidence" value="ECO:0007669"/>
    <property type="project" value="InterPro"/>
</dbReference>
<accession>A0A410M8H4</accession>
<evidence type="ECO:0000256" key="5">
    <source>
        <dbReference type="ARBA" id="ARBA00022692"/>
    </source>
</evidence>
<evidence type="ECO:0000256" key="9">
    <source>
        <dbReference type="PIRNR" id="PIRNR004862"/>
    </source>
</evidence>
<keyword evidence="6 11" id="KW-1133">Transmembrane helix</keyword>
<keyword evidence="5 11" id="KW-0812">Transmembrane</keyword>
<dbReference type="NCBIfam" id="TIGR00206">
    <property type="entry name" value="fliF"/>
    <property type="match status" value="1"/>
</dbReference>
<dbReference type="PANTHER" id="PTHR30046:SF0">
    <property type="entry name" value="FLAGELLAR M-RING PROTEIN"/>
    <property type="match status" value="1"/>
</dbReference>
<dbReference type="GO" id="GO:0071973">
    <property type="term" value="P:bacterial-type flagellum-dependent cell motility"/>
    <property type="evidence" value="ECO:0007669"/>
    <property type="project" value="InterPro"/>
</dbReference>
<keyword evidence="7 11" id="KW-0472">Membrane</keyword>
<feature type="compositionally biased region" description="Basic and acidic residues" evidence="10">
    <location>
        <begin position="486"/>
        <end position="497"/>
    </location>
</feature>
<dbReference type="GO" id="GO:0009431">
    <property type="term" value="C:bacterial-type flagellum basal body, MS ring"/>
    <property type="evidence" value="ECO:0007669"/>
    <property type="project" value="InterPro"/>
</dbReference>
<dbReference type="InterPro" id="IPR000067">
    <property type="entry name" value="FlgMring_FliF"/>
</dbReference>
<dbReference type="Proteomes" id="UP000287756">
    <property type="component" value="Chromosome"/>
</dbReference>
<proteinExistence type="inferred from homology"/>
<dbReference type="OrthoDB" id="9807026at2"/>
<protein>
    <recommendedName>
        <fullName evidence="9">Flagellar M-ring protein</fullName>
    </recommendedName>
</protein>
<dbReference type="InterPro" id="IPR043427">
    <property type="entry name" value="YscJ/FliF"/>
</dbReference>
<evidence type="ECO:0000256" key="1">
    <source>
        <dbReference type="ARBA" id="ARBA00004117"/>
    </source>
</evidence>